<accession>A0ABT3IJV9</accession>
<dbReference type="Proteomes" id="UP001207742">
    <property type="component" value="Unassembled WGS sequence"/>
</dbReference>
<proteinExistence type="predicted"/>
<name>A0ABT3IJV9_9BACT</name>
<dbReference type="Gene3D" id="2.30.180.10">
    <property type="entry name" value="FAS1 domain"/>
    <property type="match status" value="2"/>
</dbReference>
<dbReference type="PROSITE" id="PS51257">
    <property type="entry name" value="PROKAR_LIPOPROTEIN"/>
    <property type="match status" value="1"/>
</dbReference>
<keyword evidence="3" id="KW-1185">Reference proteome</keyword>
<dbReference type="InterPro" id="IPR050904">
    <property type="entry name" value="Adhesion/Biosynth-related"/>
</dbReference>
<sequence length="339" mass="37662">MRDHTRYIIILLLLLTAGCIHKDAIDTPSVRAAASLRSLLTNNFSFSMFYEAMRKAGVDTLLDNEASGYTLLIPDNGAFERSGITPDSLRKMLPEAIRKMVLYHVVPGKVSSTGIPQTLNYPFVTLGEKSVFTSTTVLDTNLYVNGIAVVKKNIAARNGVIHALKEVLTVPAGSVQEILAGNPHYSCLVAGLKKFGYWEALATQPSQVILAPTNEAFAMHHWEEKDINNMKTTDYKKLVFGSYVMNQVFFFTNDVRMAPPQGPFLQGEVLLFVERANTGEGIRIKVMPLNYRDPEFGLRIIFYGDWVNIPYSRPGQQAVNGIVHQVDQLPVVPDSALIR</sequence>
<evidence type="ECO:0000259" key="1">
    <source>
        <dbReference type="PROSITE" id="PS50213"/>
    </source>
</evidence>
<dbReference type="SUPFAM" id="SSF82153">
    <property type="entry name" value="FAS1 domain"/>
    <property type="match status" value="2"/>
</dbReference>
<dbReference type="PROSITE" id="PS50213">
    <property type="entry name" value="FAS1"/>
    <property type="match status" value="1"/>
</dbReference>
<dbReference type="PANTHER" id="PTHR10900">
    <property type="entry name" value="PERIOSTIN-RELATED"/>
    <property type="match status" value="1"/>
</dbReference>
<dbReference type="InterPro" id="IPR000782">
    <property type="entry name" value="FAS1_domain"/>
</dbReference>
<dbReference type="Pfam" id="PF02469">
    <property type="entry name" value="Fasciclin"/>
    <property type="match status" value="1"/>
</dbReference>
<dbReference type="PANTHER" id="PTHR10900:SF77">
    <property type="entry name" value="FI19380P1"/>
    <property type="match status" value="1"/>
</dbReference>
<gene>
    <name evidence="2" type="ORF">OL497_10060</name>
</gene>
<evidence type="ECO:0000313" key="3">
    <source>
        <dbReference type="Proteomes" id="UP001207742"/>
    </source>
</evidence>
<dbReference type="EMBL" id="JAPDNS010000001">
    <property type="protein sequence ID" value="MCW3484238.1"/>
    <property type="molecule type" value="Genomic_DNA"/>
</dbReference>
<dbReference type="InterPro" id="IPR036378">
    <property type="entry name" value="FAS1_dom_sf"/>
</dbReference>
<protein>
    <submittedName>
        <fullName evidence="2">Fasciclin domain-containing protein</fullName>
    </submittedName>
</protein>
<reference evidence="2 3" key="1">
    <citation type="submission" date="2022-10" db="EMBL/GenBank/DDBJ databases">
        <title>Chitinophaga nivalis PC15 sp. nov., isolated from Pyeongchang county, South Korea.</title>
        <authorList>
            <person name="Trinh H.N."/>
        </authorList>
    </citation>
    <scope>NUCLEOTIDE SEQUENCE [LARGE SCALE GENOMIC DNA]</scope>
    <source>
        <strain evidence="2 3">PC14</strain>
    </source>
</reference>
<evidence type="ECO:0000313" key="2">
    <source>
        <dbReference type="EMBL" id="MCW3484238.1"/>
    </source>
</evidence>
<feature type="domain" description="FAS1" evidence="1">
    <location>
        <begin position="33"/>
        <end position="168"/>
    </location>
</feature>
<comment type="caution">
    <text evidence="2">The sequence shown here is derived from an EMBL/GenBank/DDBJ whole genome shotgun (WGS) entry which is preliminary data.</text>
</comment>
<organism evidence="2 3">
    <name type="scientific">Chitinophaga nivalis</name>
    <dbReference type="NCBI Taxonomy" id="2991709"/>
    <lineage>
        <taxon>Bacteria</taxon>
        <taxon>Pseudomonadati</taxon>
        <taxon>Bacteroidota</taxon>
        <taxon>Chitinophagia</taxon>
        <taxon>Chitinophagales</taxon>
        <taxon>Chitinophagaceae</taxon>
        <taxon>Chitinophaga</taxon>
    </lineage>
</organism>
<dbReference type="RefSeq" id="WP_264729757.1">
    <property type="nucleotide sequence ID" value="NZ_JAPDNR010000001.1"/>
</dbReference>
<dbReference type="SMART" id="SM00554">
    <property type="entry name" value="FAS1"/>
    <property type="match status" value="1"/>
</dbReference>